<reference evidence="2" key="1">
    <citation type="submission" date="2012-05" db="EMBL/GenBank/DDBJ databases">
        <authorList>
            <person name="Krishnakumar V."/>
            <person name="Cheung F."/>
            <person name="Xiao Y."/>
            <person name="Chan A."/>
            <person name="Moskal W.A."/>
            <person name="Town C.D."/>
        </authorList>
    </citation>
    <scope>NUCLEOTIDE SEQUENCE</scope>
</reference>
<dbReference type="AlphaFoldDB" id="I3SS03"/>
<dbReference type="InterPro" id="IPR004902">
    <property type="entry name" value="Rhabdo_ncap_2"/>
</dbReference>
<name>I3SS03_LOTJA</name>
<dbReference type="Pfam" id="PF03216">
    <property type="entry name" value="Rhabdo_ncap_2"/>
    <property type="match status" value="1"/>
</dbReference>
<organism evidence="2">
    <name type="scientific">Lotus japonicus</name>
    <name type="common">Lotus corniculatus var. japonicus</name>
    <dbReference type="NCBI Taxonomy" id="34305"/>
    <lineage>
        <taxon>Eukaryota</taxon>
        <taxon>Viridiplantae</taxon>
        <taxon>Streptophyta</taxon>
        <taxon>Embryophyta</taxon>
        <taxon>Tracheophyta</taxon>
        <taxon>Spermatophyta</taxon>
        <taxon>Magnoliopsida</taxon>
        <taxon>eudicotyledons</taxon>
        <taxon>Gunneridae</taxon>
        <taxon>Pentapetalae</taxon>
        <taxon>rosids</taxon>
        <taxon>fabids</taxon>
        <taxon>Fabales</taxon>
        <taxon>Fabaceae</taxon>
        <taxon>Papilionoideae</taxon>
        <taxon>50 kb inversion clade</taxon>
        <taxon>NPAAA clade</taxon>
        <taxon>Hologalegina</taxon>
        <taxon>robinioid clade</taxon>
        <taxon>Loteae</taxon>
        <taxon>Lotus</taxon>
    </lineage>
</organism>
<sequence length="166" mass="18969">MQKYKVTLFKLLYASSSNNRALGLKRFLYDLHLANPGLHVVNISIRLCKVLNVPGQKLIDIMNVGEFRRQAVALAEMIRLVVIKADDHKRKMWRFGRIFDSTFMAELQTKACSKLVYILAYALKSEQPHGNENILDIVQLQNFSPDMKHKLSAAAQKVIKSLRSNV</sequence>
<proteinExistence type="evidence at transcript level"/>
<evidence type="ECO:0000313" key="2">
    <source>
        <dbReference type="EMBL" id="AFK43045.1"/>
    </source>
</evidence>
<evidence type="ECO:0000256" key="1">
    <source>
        <dbReference type="ARBA" id="ARBA00004328"/>
    </source>
</evidence>
<protein>
    <submittedName>
        <fullName evidence="2">Uncharacterized protein</fullName>
    </submittedName>
</protein>
<comment type="subcellular location">
    <subcellularLocation>
        <location evidence="1">Virion</location>
    </subcellularLocation>
</comment>
<dbReference type="EMBL" id="BT143251">
    <property type="protein sequence ID" value="AFK43045.1"/>
    <property type="molecule type" value="mRNA"/>
</dbReference>
<accession>I3SS03</accession>